<reference evidence="1 2" key="1">
    <citation type="journal article" date="2023" name="G3 (Bethesda)">
        <title>A chromosome-level genome assembly of Zasmidium syzygii isolated from banana leaves.</title>
        <authorList>
            <person name="van Westerhoven A.C."/>
            <person name="Mehrabi R."/>
            <person name="Talebi R."/>
            <person name="Steentjes M.B.F."/>
            <person name="Corcolon B."/>
            <person name="Chong P.A."/>
            <person name="Kema G.H.J."/>
            <person name="Seidl M.F."/>
        </authorList>
    </citation>
    <scope>NUCLEOTIDE SEQUENCE [LARGE SCALE GENOMIC DNA]</scope>
    <source>
        <strain evidence="1 2">P124</strain>
    </source>
</reference>
<dbReference type="Proteomes" id="UP001305779">
    <property type="component" value="Unassembled WGS sequence"/>
</dbReference>
<gene>
    <name evidence="1" type="ORF">PRZ48_009009</name>
</gene>
<proteinExistence type="predicted"/>
<organism evidence="1 2">
    <name type="scientific">Zasmidium cellare</name>
    <name type="common">Wine cellar mold</name>
    <name type="synonym">Racodium cellare</name>
    <dbReference type="NCBI Taxonomy" id="395010"/>
    <lineage>
        <taxon>Eukaryota</taxon>
        <taxon>Fungi</taxon>
        <taxon>Dikarya</taxon>
        <taxon>Ascomycota</taxon>
        <taxon>Pezizomycotina</taxon>
        <taxon>Dothideomycetes</taxon>
        <taxon>Dothideomycetidae</taxon>
        <taxon>Mycosphaerellales</taxon>
        <taxon>Mycosphaerellaceae</taxon>
        <taxon>Zasmidium</taxon>
    </lineage>
</organism>
<evidence type="ECO:0000313" key="1">
    <source>
        <dbReference type="EMBL" id="KAK4500817.1"/>
    </source>
</evidence>
<evidence type="ECO:0000313" key="2">
    <source>
        <dbReference type="Proteomes" id="UP001305779"/>
    </source>
</evidence>
<keyword evidence="2" id="KW-1185">Reference proteome</keyword>
<protein>
    <submittedName>
        <fullName evidence="1">Uncharacterized protein</fullName>
    </submittedName>
</protein>
<accession>A0ABR0EH63</accession>
<comment type="caution">
    <text evidence="1">The sequence shown here is derived from an EMBL/GenBank/DDBJ whole genome shotgun (WGS) entry which is preliminary data.</text>
</comment>
<name>A0ABR0EH63_ZASCE</name>
<sequence>MDPVEKFASRLRLATGNLHVKLSEDSRHDILVDKDIVKDACPALEPRLRSPGDPGYNAIFDSSTKMIFPGNEAPTDIHSIALRFVDDTFVLEGNTFEGIPEEIRSYYPFDQSVLAIPGWPEEIGGPTLDKYDATHSIIARQYIVLFGILHGRRFSVQDLDPHDNLPKDFHDMHWYMNSVFEMCARAEYLGCLHRIAKPVLDALFEIPIFWQAAAIDPPRYLLLAQKLHHKELYFDSLRHMQARPDEHGNRPLLLECLEVDDSVLTEWIAQDLDHQQRVMENLRQDLRRLELFQTWARDYDGKNRDDKYTTYLHKAAYERFPKKVRQDEKKKAAAQDQADRAAAIEMVARSQWGQYLAQMEVGDRIFLNGYRRSKTAGPLCNAIRDIEKWATSDKPSKLFGKGAAQRLGKLMHFDESRIVDLQRELDAIVMEANRIIKEAFVEKTSYRRNGRQSDEVVWRRSRCDTMQPHWTYLPCNESKTPWDDGEEWEIDVADMGKLDLTPATDDQLLALGIPVMRCEEQQGQQAENVATDNNLDANSGWEV</sequence>
<dbReference type="EMBL" id="JAXOVC010000006">
    <property type="protein sequence ID" value="KAK4500817.1"/>
    <property type="molecule type" value="Genomic_DNA"/>
</dbReference>